<evidence type="ECO:0000313" key="3">
    <source>
        <dbReference type="EMBL" id="KXU83656.1"/>
    </source>
</evidence>
<comment type="caution">
    <text evidence="3">The sequence shown here is derived from an EMBL/GenBank/DDBJ whole genome shotgun (WGS) entry which is preliminary data.</text>
</comment>
<dbReference type="InterPro" id="IPR001789">
    <property type="entry name" value="Sig_transdc_resp-reg_receiver"/>
</dbReference>
<gene>
    <name evidence="3" type="ORF">CI15_24150</name>
</gene>
<dbReference type="EMBL" id="LRBG01000037">
    <property type="protein sequence ID" value="KXU83656.1"/>
    <property type="molecule type" value="Genomic_DNA"/>
</dbReference>
<proteinExistence type="predicted"/>
<dbReference type="AlphaFoldDB" id="A0A149PFL9"/>
<evidence type="ECO:0000313" key="4">
    <source>
        <dbReference type="Proteomes" id="UP000075613"/>
    </source>
</evidence>
<keyword evidence="4" id="KW-1185">Reference proteome</keyword>
<evidence type="ECO:0000256" key="1">
    <source>
        <dbReference type="PROSITE-ProRule" id="PRU00169"/>
    </source>
</evidence>
<dbReference type="Gene3D" id="3.40.50.2300">
    <property type="match status" value="1"/>
</dbReference>
<sequence length="148" mass="15711">MDTTMSATGSRVFLVDDATDVRRRFARLIALIPGIEIAGQSTGVEHAFDIIVASRANVAVLDPCFSGKTNLALLAALARVRPSIVSIVLTNHCATPFRRACEAAGADFFFDKTSEFILACHAIEAIAYVRRAQSACPPGADHASCSSL</sequence>
<dbReference type="Proteomes" id="UP000075613">
    <property type="component" value="Unassembled WGS sequence"/>
</dbReference>
<dbReference type="PROSITE" id="PS50110">
    <property type="entry name" value="RESPONSE_REGULATORY"/>
    <property type="match status" value="1"/>
</dbReference>
<keyword evidence="1" id="KW-0597">Phosphoprotein</keyword>
<organism evidence="3 4">
    <name type="scientific">Paraburkholderia monticola</name>
    <dbReference type="NCBI Taxonomy" id="1399968"/>
    <lineage>
        <taxon>Bacteria</taxon>
        <taxon>Pseudomonadati</taxon>
        <taxon>Pseudomonadota</taxon>
        <taxon>Betaproteobacteria</taxon>
        <taxon>Burkholderiales</taxon>
        <taxon>Burkholderiaceae</taxon>
        <taxon>Paraburkholderia</taxon>
    </lineage>
</organism>
<dbReference type="GO" id="GO:0000160">
    <property type="term" value="P:phosphorelay signal transduction system"/>
    <property type="evidence" value="ECO:0007669"/>
    <property type="project" value="InterPro"/>
</dbReference>
<accession>A0A149PFL9</accession>
<dbReference type="InterPro" id="IPR011006">
    <property type="entry name" value="CheY-like_superfamily"/>
</dbReference>
<protein>
    <submittedName>
        <fullName evidence="3">Two-component system response regulator</fullName>
    </submittedName>
</protein>
<dbReference type="RefSeq" id="WP_062132244.1">
    <property type="nucleotide sequence ID" value="NZ_LRBG01000037.1"/>
</dbReference>
<dbReference type="STRING" id="1399968.CI15_24150"/>
<feature type="domain" description="Response regulatory" evidence="2">
    <location>
        <begin position="11"/>
        <end position="127"/>
    </location>
</feature>
<name>A0A149PFL9_9BURK</name>
<feature type="modified residue" description="4-aspartylphosphate" evidence="1">
    <location>
        <position position="62"/>
    </location>
</feature>
<dbReference type="OrthoDB" id="9152510at2"/>
<reference evidence="3 4" key="1">
    <citation type="journal article" date="2015" name="Int. J. Syst. Evol. Microbiol.">
        <title>Burkholderia monticola sp. nov., isolated from mountain soil.</title>
        <authorList>
            <person name="Baek I."/>
            <person name="Seo B."/>
            <person name="Lee I."/>
            <person name="Yi H."/>
            <person name="Chun J."/>
        </authorList>
    </citation>
    <scope>NUCLEOTIDE SEQUENCE [LARGE SCALE GENOMIC DNA]</scope>
    <source>
        <strain evidence="3 4">JC2948</strain>
    </source>
</reference>
<evidence type="ECO:0000259" key="2">
    <source>
        <dbReference type="PROSITE" id="PS50110"/>
    </source>
</evidence>
<dbReference type="Pfam" id="PF00072">
    <property type="entry name" value="Response_reg"/>
    <property type="match status" value="1"/>
</dbReference>
<dbReference type="SUPFAM" id="SSF52172">
    <property type="entry name" value="CheY-like"/>
    <property type="match status" value="1"/>
</dbReference>